<proteinExistence type="predicted"/>
<dbReference type="AlphaFoldDB" id="A0A9R1XPL0"/>
<gene>
    <name evidence="1" type="ORF">LSAT_V11C200090770</name>
</gene>
<sequence length="84" mass="9797">MNVSSVYAYISTLIFIKHKQNRSFLAVKMGMSQQPFEKISYHLAELPVELKNQLCKHVIHAPKHNYNQCNENTEETPFMEAIDE</sequence>
<dbReference type="EMBL" id="NBSK02000002">
    <property type="protein sequence ID" value="KAJ0220986.1"/>
    <property type="molecule type" value="Genomic_DNA"/>
</dbReference>
<evidence type="ECO:0000313" key="2">
    <source>
        <dbReference type="Proteomes" id="UP000235145"/>
    </source>
</evidence>
<organism evidence="1 2">
    <name type="scientific">Lactuca sativa</name>
    <name type="common">Garden lettuce</name>
    <dbReference type="NCBI Taxonomy" id="4236"/>
    <lineage>
        <taxon>Eukaryota</taxon>
        <taxon>Viridiplantae</taxon>
        <taxon>Streptophyta</taxon>
        <taxon>Embryophyta</taxon>
        <taxon>Tracheophyta</taxon>
        <taxon>Spermatophyta</taxon>
        <taxon>Magnoliopsida</taxon>
        <taxon>eudicotyledons</taxon>
        <taxon>Gunneridae</taxon>
        <taxon>Pentapetalae</taxon>
        <taxon>asterids</taxon>
        <taxon>campanulids</taxon>
        <taxon>Asterales</taxon>
        <taxon>Asteraceae</taxon>
        <taxon>Cichorioideae</taxon>
        <taxon>Cichorieae</taxon>
        <taxon>Lactucinae</taxon>
        <taxon>Lactuca</taxon>
    </lineage>
</organism>
<name>A0A9R1XPL0_LACSA</name>
<dbReference type="Proteomes" id="UP000235145">
    <property type="component" value="Unassembled WGS sequence"/>
</dbReference>
<comment type="caution">
    <text evidence="1">The sequence shown here is derived from an EMBL/GenBank/DDBJ whole genome shotgun (WGS) entry which is preliminary data.</text>
</comment>
<reference evidence="1 2" key="1">
    <citation type="journal article" date="2017" name="Nat. Commun.">
        <title>Genome assembly with in vitro proximity ligation data and whole-genome triplication in lettuce.</title>
        <authorList>
            <person name="Reyes-Chin-Wo S."/>
            <person name="Wang Z."/>
            <person name="Yang X."/>
            <person name="Kozik A."/>
            <person name="Arikit S."/>
            <person name="Song C."/>
            <person name="Xia L."/>
            <person name="Froenicke L."/>
            <person name="Lavelle D.O."/>
            <person name="Truco M.J."/>
            <person name="Xia R."/>
            <person name="Zhu S."/>
            <person name="Xu C."/>
            <person name="Xu H."/>
            <person name="Xu X."/>
            <person name="Cox K."/>
            <person name="Korf I."/>
            <person name="Meyers B.C."/>
            <person name="Michelmore R.W."/>
        </authorList>
    </citation>
    <scope>NUCLEOTIDE SEQUENCE [LARGE SCALE GENOMIC DNA]</scope>
    <source>
        <strain evidence="2">cv. Salinas</strain>
        <tissue evidence="1">Seedlings</tissue>
    </source>
</reference>
<accession>A0A9R1XPL0</accession>
<keyword evidence="2" id="KW-1185">Reference proteome</keyword>
<protein>
    <submittedName>
        <fullName evidence="1">Uncharacterized protein</fullName>
    </submittedName>
</protein>
<evidence type="ECO:0000313" key="1">
    <source>
        <dbReference type="EMBL" id="KAJ0220986.1"/>
    </source>
</evidence>